<comment type="similarity">
    <text evidence="2">Belongs to the class-IV pyridoxal-phosphate-dependent aminotransferase family.</text>
</comment>
<dbReference type="InterPro" id="IPR043131">
    <property type="entry name" value="BCAT-like_N"/>
</dbReference>
<gene>
    <name evidence="11" type="primary">pabC</name>
    <name evidence="11" type="ORF">ABC977_01225</name>
</gene>
<dbReference type="InterPro" id="IPR017824">
    <property type="entry name" value="Aminodeoxychorismate_lyase_IV"/>
</dbReference>
<keyword evidence="5" id="KW-0289">Folate biosynthesis</keyword>
<evidence type="ECO:0000313" key="12">
    <source>
        <dbReference type="Proteomes" id="UP001564408"/>
    </source>
</evidence>
<name>A0ABV4BAF1_9GAMM</name>
<sequence>MVGAPLRTWVDGVPDDRVSVFDRGLHYGDGLFETFRVQHGRPCLWRDHRRRLALGAQRLGLPDLDTDRLLAEVRALSADRPLAVVKLLVTRGDGGRGYRPSRDARPRRILSLYPWPDHPPAWSAQGVDVILCQTSVSEQPRLAGIKHLNRLEQVLARDEWDDPAIAEGLMADADGRLVGGTMSNLFLVLGDRLVTPSLDRAGVAGTVRAAVIREAPALGYVIVERGVELADLFAADGAFLTNALIGCWSIRRVGGRDLGQAPLLVALASSIRRLAATPD</sequence>
<dbReference type="EC" id="4.1.3.38" evidence="8 10"/>
<reference evidence="11 12" key="1">
    <citation type="submission" date="2024-05" db="EMBL/GenBank/DDBJ databases">
        <title>Genome Sequence and Characterization of the New Strain Purple Sulfur Bacterium of Genus Thioalkalicoccus.</title>
        <authorList>
            <person name="Bryantseva I.A."/>
            <person name="Kyndt J.A."/>
            <person name="Imhoff J.F."/>
        </authorList>
    </citation>
    <scope>NUCLEOTIDE SEQUENCE [LARGE SCALE GENOMIC DNA]</scope>
    <source>
        <strain evidence="11 12">Um2</strain>
    </source>
</reference>
<evidence type="ECO:0000256" key="9">
    <source>
        <dbReference type="ARBA" id="ARBA00049529"/>
    </source>
</evidence>
<dbReference type="InterPro" id="IPR050571">
    <property type="entry name" value="Class-IV_PLP-Dep_Aminotrnsfr"/>
</dbReference>
<keyword evidence="4" id="KW-0663">Pyridoxal phosphate</keyword>
<dbReference type="RefSeq" id="WP_369665400.1">
    <property type="nucleotide sequence ID" value="NZ_JBDKXB010000001.1"/>
</dbReference>
<comment type="subunit">
    <text evidence="3">Homodimer.</text>
</comment>
<dbReference type="PANTHER" id="PTHR42743:SF2">
    <property type="entry name" value="AMINODEOXYCHORISMATE LYASE"/>
    <property type="match status" value="1"/>
</dbReference>
<evidence type="ECO:0000256" key="8">
    <source>
        <dbReference type="ARBA" id="ARBA00035676"/>
    </source>
</evidence>
<dbReference type="PANTHER" id="PTHR42743">
    <property type="entry name" value="AMINO-ACID AMINOTRANSFERASE"/>
    <property type="match status" value="1"/>
</dbReference>
<comment type="pathway">
    <text evidence="7">Cofactor biosynthesis; tetrahydrofolate biosynthesis; 4-aminobenzoate from chorismate: step 2/2.</text>
</comment>
<dbReference type="SUPFAM" id="SSF56752">
    <property type="entry name" value="D-aminoacid aminotransferase-like PLP-dependent enzymes"/>
    <property type="match status" value="1"/>
</dbReference>
<dbReference type="Pfam" id="PF01063">
    <property type="entry name" value="Aminotran_4"/>
    <property type="match status" value="1"/>
</dbReference>
<dbReference type="NCBIfam" id="TIGR03461">
    <property type="entry name" value="pabC_Proteo"/>
    <property type="match status" value="1"/>
</dbReference>
<comment type="caution">
    <text evidence="11">The sequence shown here is derived from an EMBL/GenBank/DDBJ whole genome shotgun (WGS) entry which is preliminary data.</text>
</comment>
<accession>A0ABV4BAF1</accession>
<dbReference type="Gene3D" id="3.20.10.10">
    <property type="entry name" value="D-amino Acid Aminotransferase, subunit A, domain 2"/>
    <property type="match status" value="1"/>
</dbReference>
<dbReference type="Proteomes" id="UP001564408">
    <property type="component" value="Unassembled WGS sequence"/>
</dbReference>
<evidence type="ECO:0000256" key="4">
    <source>
        <dbReference type="ARBA" id="ARBA00022898"/>
    </source>
</evidence>
<evidence type="ECO:0000256" key="2">
    <source>
        <dbReference type="ARBA" id="ARBA00009320"/>
    </source>
</evidence>
<evidence type="ECO:0000256" key="3">
    <source>
        <dbReference type="ARBA" id="ARBA00011738"/>
    </source>
</evidence>
<dbReference type="CDD" id="cd01559">
    <property type="entry name" value="ADCL_like"/>
    <property type="match status" value="1"/>
</dbReference>
<dbReference type="GO" id="GO:0008696">
    <property type="term" value="F:4-amino-4-deoxychorismate lyase activity"/>
    <property type="evidence" value="ECO:0007669"/>
    <property type="project" value="UniProtKB-EC"/>
</dbReference>
<organism evidence="11 12">
    <name type="scientific">Thioalkalicoccus limnaeus</name>
    <dbReference type="NCBI Taxonomy" id="120681"/>
    <lineage>
        <taxon>Bacteria</taxon>
        <taxon>Pseudomonadati</taxon>
        <taxon>Pseudomonadota</taxon>
        <taxon>Gammaproteobacteria</taxon>
        <taxon>Chromatiales</taxon>
        <taxon>Chromatiaceae</taxon>
        <taxon>Thioalkalicoccus</taxon>
    </lineage>
</organism>
<dbReference type="InterPro" id="IPR036038">
    <property type="entry name" value="Aminotransferase-like"/>
</dbReference>
<comment type="catalytic activity">
    <reaction evidence="9">
        <text>4-amino-4-deoxychorismate = 4-aminobenzoate + pyruvate + H(+)</text>
        <dbReference type="Rhea" id="RHEA:16201"/>
        <dbReference type="ChEBI" id="CHEBI:15361"/>
        <dbReference type="ChEBI" id="CHEBI:15378"/>
        <dbReference type="ChEBI" id="CHEBI:17836"/>
        <dbReference type="ChEBI" id="CHEBI:58406"/>
        <dbReference type="EC" id="4.1.3.38"/>
    </reaction>
</comment>
<evidence type="ECO:0000256" key="10">
    <source>
        <dbReference type="NCBIfam" id="TIGR03461"/>
    </source>
</evidence>
<dbReference type="EMBL" id="JBDKXB010000001">
    <property type="protein sequence ID" value="MEY6431025.1"/>
    <property type="molecule type" value="Genomic_DNA"/>
</dbReference>
<dbReference type="InterPro" id="IPR043132">
    <property type="entry name" value="BCAT-like_C"/>
</dbReference>
<proteinExistence type="inferred from homology"/>
<evidence type="ECO:0000313" key="11">
    <source>
        <dbReference type="EMBL" id="MEY6431025.1"/>
    </source>
</evidence>
<evidence type="ECO:0000256" key="1">
    <source>
        <dbReference type="ARBA" id="ARBA00001933"/>
    </source>
</evidence>
<evidence type="ECO:0000256" key="5">
    <source>
        <dbReference type="ARBA" id="ARBA00022909"/>
    </source>
</evidence>
<dbReference type="Gene3D" id="3.30.470.10">
    <property type="match status" value="1"/>
</dbReference>
<dbReference type="InterPro" id="IPR001544">
    <property type="entry name" value="Aminotrans_IV"/>
</dbReference>
<dbReference type="NCBIfam" id="NF004761">
    <property type="entry name" value="PRK06092.1"/>
    <property type="match status" value="1"/>
</dbReference>
<keyword evidence="6 11" id="KW-0456">Lyase</keyword>
<protein>
    <recommendedName>
        <fullName evidence="8 10">Aminodeoxychorismate lyase</fullName>
        <ecNumber evidence="8 10">4.1.3.38</ecNumber>
    </recommendedName>
</protein>
<keyword evidence="12" id="KW-1185">Reference proteome</keyword>
<evidence type="ECO:0000256" key="6">
    <source>
        <dbReference type="ARBA" id="ARBA00023239"/>
    </source>
</evidence>
<comment type="cofactor">
    <cofactor evidence="1">
        <name>pyridoxal 5'-phosphate</name>
        <dbReference type="ChEBI" id="CHEBI:597326"/>
    </cofactor>
</comment>
<evidence type="ECO:0000256" key="7">
    <source>
        <dbReference type="ARBA" id="ARBA00035633"/>
    </source>
</evidence>